<name>A0A498QKQ9_9MYCO</name>
<evidence type="ECO:0000313" key="1">
    <source>
        <dbReference type="EMBL" id="VBA46163.1"/>
    </source>
</evidence>
<organism evidence="1 2">
    <name type="scientific">Mycobacterium innocens</name>
    <dbReference type="NCBI Taxonomy" id="2341083"/>
    <lineage>
        <taxon>Bacteria</taxon>
        <taxon>Bacillati</taxon>
        <taxon>Actinomycetota</taxon>
        <taxon>Actinomycetes</taxon>
        <taxon>Mycobacteriales</taxon>
        <taxon>Mycobacteriaceae</taxon>
        <taxon>Mycobacterium</taxon>
    </lineage>
</organism>
<reference evidence="1 2" key="1">
    <citation type="submission" date="2018-09" db="EMBL/GenBank/DDBJ databases">
        <authorList>
            <person name="Tagini F."/>
        </authorList>
    </citation>
    <scope>NUCLEOTIDE SEQUENCE [LARGE SCALE GENOMIC DNA]</scope>
    <source>
        <strain evidence="1 2">MK13</strain>
    </source>
</reference>
<dbReference type="AlphaFoldDB" id="A0A498QKQ9"/>
<dbReference type="InterPro" id="IPR052898">
    <property type="entry name" value="ACAD10-like"/>
</dbReference>
<dbReference type="EC" id="3.1.3.10" evidence="1"/>
<evidence type="ECO:0000313" key="2">
    <source>
        <dbReference type="Proteomes" id="UP000267289"/>
    </source>
</evidence>
<keyword evidence="1" id="KW-0378">Hydrolase</keyword>
<proteinExistence type="predicted"/>
<dbReference type="SFLD" id="SFLDS00003">
    <property type="entry name" value="Haloacid_Dehalogenase"/>
    <property type="match status" value="1"/>
</dbReference>
<sequence>MTRADSASGRQIDAVVFDMGGVLTVDPYEAIRDYATELGVPSDTFVGQLRGPEFAEVETGDRSLRDYLKFACCDVQARVGVRVDIHRLADCLAAGQQMRPEMIALVQDLARGGVKVGVLTNNAKEARSWWTSGVLPLESFAAIVDSSEIGLRKPTPAIFKLTAERMGCHPARVLYFDDTEENVVGAATSGLTAQLFVDAHHCRRVCEQSGLL</sequence>
<dbReference type="SFLD" id="SFLDG01129">
    <property type="entry name" value="C1.5:_HAD__Beta-PGM__Phosphata"/>
    <property type="match status" value="1"/>
</dbReference>
<dbReference type="Pfam" id="PF00702">
    <property type="entry name" value="Hydrolase"/>
    <property type="match status" value="1"/>
</dbReference>
<dbReference type="GO" id="GO:0008877">
    <property type="term" value="F:glucose-1-phosphatase activity"/>
    <property type="evidence" value="ECO:0007669"/>
    <property type="project" value="UniProtKB-EC"/>
</dbReference>
<dbReference type="Gene3D" id="1.10.150.240">
    <property type="entry name" value="Putative phosphatase, domain 2"/>
    <property type="match status" value="1"/>
</dbReference>
<dbReference type="Gene3D" id="3.40.50.1000">
    <property type="entry name" value="HAD superfamily/HAD-like"/>
    <property type="match status" value="1"/>
</dbReference>
<keyword evidence="2" id="KW-1185">Reference proteome</keyword>
<protein>
    <submittedName>
        <fullName evidence="1">Alpha-D-glucose 1-phosphate phosphatase YihX</fullName>
        <ecNumber evidence="1">3.1.3.10</ecNumber>
    </submittedName>
</protein>
<dbReference type="InterPro" id="IPR023198">
    <property type="entry name" value="PGP-like_dom2"/>
</dbReference>
<dbReference type="PANTHER" id="PTHR47829:SF1">
    <property type="entry name" value="HAD FAMILY PHOSPHATASE"/>
    <property type="match status" value="1"/>
</dbReference>
<gene>
    <name evidence="1" type="primary">yihX_2</name>
    <name evidence="1" type="ORF">LAUMK13_05610</name>
</gene>
<dbReference type="InterPro" id="IPR006439">
    <property type="entry name" value="HAD-SF_hydro_IA"/>
</dbReference>
<dbReference type="CDD" id="cd02603">
    <property type="entry name" value="HAD_sEH-N_like"/>
    <property type="match status" value="1"/>
</dbReference>
<dbReference type="EMBL" id="UPHQ01000312">
    <property type="protein sequence ID" value="VBA46163.1"/>
    <property type="molecule type" value="Genomic_DNA"/>
</dbReference>
<dbReference type="Proteomes" id="UP000267289">
    <property type="component" value="Unassembled WGS sequence"/>
</dbReference>
<dbReference type="RefSeq" id="WP_075543050.1">
    <property type="nucleotide sequence ID" value="NZ_UPHQ01000312.1"/>
</dbReference>
<dbReference type="NCBIfam" id="TIGR01509">
    <property type="entry name" value="HAD-SF-IA-v3"/>
    <property type="match status" value="1"/>
</dbReference>
<dbReference type="InterPro" id="IPR023214">
    <property type="entry name" value="HAD_sf"/>
</dbReference>
<dbReference type="SUPFAM" id="SSF56784">
    <property type="entry name" value="HAD-like"/>
    <property type="match status" value="1"/>
</dbReference>
<accession>A0A498QKQ9</accession>
<dbReference type="InterPro" id="IPR036412">
    <property type="entry name" value="HAD-like_sf"/>
</dbReference>
<dbReference type="PANTHER" id="PTHR47829">
    <property type="entry name" value="HYDROLASE, PUTATIVE (AFU_ORTHOLOGUE AFUA_1G12880)-RELATED"/>
    <property type="match status" value="1"/>
</dbReference>